<evidence type="ECO:0000256" key="13">
    <source>
        <dbReference type="RuleBase" id="RU003707"/>
    </source>
</evidence>
<keyword evidence="10 16" id="KW-0456">Lyase</keyword>
<dbReference type="GO" id="GO:0006635">
    <property type="term" value="P:fatty acid beta-oxidation"/>
    <property type="evidence" value="ECO:0007669"/>
    <property type="project" value="UniProtKB-UniPathway"/>
</dbReference>
<dbReference type="SUPFAM" id="SSF51735">
    <property type="entry name" value="NAD(P)-binding Rossmann-fold domains"/>
    <property type="match status" value="1"/>
</dbReference>
<dbReference type="InterPro" id="IPR018376">
    <property type="entry name" value="Enoyl-CoA_hyd/isom_CS"/>
</dbReference>
<evidence type="ECO:0000259" key="14">
    <source>
        <dbReference type="Pfam" id="PF00725"/>
    </source>
</evidence>
<dbReference type="InterPro" id="IPR006108">
    <property type="entry name" value="3HC_DH_C"/>
</dbReference>
<dbReference type="Proteomes" id="UP000231701">
    <property type="component" value="Chromosome"/>
</dbReference>
<dbReference type="UniPathway" id="UPA00659"/>
<keyword evidence="8" id="KW-0520">NAD</keyword>
<dbReference type="InterPro" id="IPR006176">
    <property type="entry name" value="3-OHacyl-CoA_DH_NAD-bd"/>
</dbReference>
<dbReference type="Pfam" id="PF00378">
    <property type="entry name" value="ECH_1"/>
    <property type="match status" value="1"/>
</dbReference>
<evidence type="ECO:0000256" key="8">
    <source>
        <dbReference type="ARBA" id="ARBA00023027"/>
    </source>
</evidence>
<evidence type="ECO:0000256" key="6">
    <source>
        <dbReference type="ARBA" id="ARBA00022963"/>
    </source>
</evidence>
<dbReference type="PANTHER" id="PTHR43612">
    <property type="entry name" value="TRIFUNCTIONAL ENZYME SUBUNIT ALPHA"/>
    <property type="match status" value="1"/>
</dbReference>
<comment type="catalytic activity">
    <reaction evidence="12">
        <text>a (3S)-3-hydroxyacyl-CoA + NAD(+) = a 3-oxoacyl-CoA + NADH + H(+)</text>
        <dbReference type="Rhea" id="RHEA:22432"/>
        <dbReference type="ChEBI" id="CHEBI:15378"/>
        <dbReference type="ChEBI" id="CHEBI:57318"/>
        <dbReference type="ChEBI" id="CHEBI:57540"/>
        <dbReference type="ChEBI" id="CHEBI:57945"/>
        <dbReference type="ChEBI" id="CHEBI:90726"/>
        <dbReference type="EC" id="1.1.1.35"/>
    </reaction>
</comment>
<gene>
    <name evidence="16" type="ORF">Ga0123461_1721</name>
</gene>
<evidence type="ECO:0000259" key="15">
    <source>
        <dbReference type="Pfam" id="PF02737"/>
    </source>
</evidence>
<comment type="pathway">
    <text evidence="1">Lipid metabolism; fatty acid beta-oxidation.</text>
</comment>
<dbReference type="SUPFAM" id="SSF52096">
    <property type="entry name" value="ClpP/crotonase"/>
    <property type="match status" value="1"/>
</dbReference>
<evidence type="ECO:0000256" key="9">
    <source>
        <dbReference type="ARBA" id="ARBA00023098"/>
    </source>
</evidence>
<evidence type="ECO:0000256" key="5">
    <source>
        <dbReference type="ARBA" id="ARBA00022832"/>
    </source>
</evidence>
<dbReference type="Gene3D" id="1.10.1040.50">
    <property type="match status" value="1"/>
</dbReference>
<dbReference type="GO" id="GO:0004300">
    <property type="term" value="F:enoyl-CoA hydratase activity"/>
    <property type="evidence" value="ECO:0007669"/>
    <property type="project" value="UniProtKB-EC"/>
</dbReference>
<feature type="domain" description="3-hydroxyacyl-CoA dehydrogenase C-terminal" evidence="14">
    <location>
        <begin position="484"/>
        <end position="581"/>
    </location>
</feature>
<name>A0A2K8L564_MARES</name>
<keyword evidence="16" id="KW-0413">Isomerase</keyword>
<dbReference type="InterPro" id="IPR050136">
    <property type="entry name" value="FA_oxidation_alpha_subunit"/>
</dbReference>
<accession>A0A2K8L564</accession>
<feature type="domain" description="3-hydroxyacyl-CoA dehydrogenase NAD binding" evidence="15">
    <location>
        <begin position="312"/>
        <end position="481"/>
    </location>
</feature>
<dbReference type="EMBL" id="CP018799">
    <property type="protein sequence ID" value="ATX80134.1"/>
    <property type="molecule type" value="Genomic_DNA"/>
</dbReference>
<dbReference type="InterPro" id="IPR006180">
    <property type="entry name" value="3-OHacyl-CoA_DH_CS"/>
</dbReference>
<evidence type="ECO:0000256" key="1">
    <source>
        <dbReference type="ARBA" id="ARBA00005005"/>
    </source>
</evidence>
<dbReference type="AlphaFoldDB" id="A0A2K8L564"/>
<dbReference type="GO" id="GO:0070403">
    <property type="term" value="F:NAD+ binding"/>
    <property type="evidence" value="ECO:0007669"/>
    <property type="project" value="InterPro"/>
</dbReference>
<dbReference type="PANTHER" id="PTHR43612:SF3">
    <property type="entry name" value="TRIFUNCTIONAL ENZYME SUBUNIT ALPHA, MITOCHONDRIAL"/>
    <property type="match status" value="1"/>
</dbReference>
<comment type="similarity">
    <text evidence="3">In the N-terminal section; belongs to the enoyl-CoA hydratase/isomerase family.</text>
</comment>
<dbReference type="InterPro" id="IPR001753">
    <property type="entry name" value="Enoyl-CoA_hydra/iso"/>
</dbReference>
<evidence type="ECO:0000256" key="12">
    <source>
        <dbReference type="ARBA" id="ARBA00049556"/>
    </source>
</evidence>
<dbReference type="InterPro" id="IPR036291">
    <property type="entry name" value="NAD(P)-bd_dom_sf"/>
</dbReference>
<proteinExistence type="inferred from homology"/>
<dbReference type="Pfam" id="PF00725">
    <property type="entry name" value="3HCDH"/>
    <property type="match status" value="1"/>
</dbReference>
<keyword evidence="9" id="KW-0443">Lipid metabolism</keyword>
<dbReference type="RefSeq" id="WP_100277943.1">
    <property type="nucleotide sequence ID" value="NZ_CP018799.1"/>
</dbReference>
<keyword evidence="17" id="KW-1185">Reference proteome</keyword>
<evidence type="ECO:0000256" key="4">
    <source>
        <dbReference type="ARBA" id="ARBA00012076"/>
    </source>
</evidence>
<keyword evidence="6" id="KW-0442">Lipid degradation</keyword>
<dbReference type="CDD" id="cd06558">
    <property type="entry name" value="crotonase-like"/>
    <property type="match status" value="1"/>
</dbReference>
<dbReference type="PROSITE" id="PS00166">
    <property type="entry name" value="ENOYL_COA_HYDRATASE"/>
    <property type="match status" value="1"/>
</dbReference>
<dbReference type="Pfam" id="PF02737">
    <property type="entry name" value="3HCDH_N"/>
    <property type="match status" value="1"/>
</dbReference>
<dbReference type="GO" id="GO:0016853">
    <property type="term" value="F:isomerase activity"/>
    <property type="evidence" value="ECO:0007669"/>
    <property type="project" value="UniProtKB-KW"/>
</dbReference>
<dbReference type="PROSITE" id="PS00067">
    <property type="entry name" value="3HCDH"/>
    <property type="match status" value="1"/>
</dbReference>
<evidence type="ECO:0000256" key="11">
    <source>
        <dbReference type="ARBA" id="ARBA00023268"/>
    </source>
</evidence>
<comment type="similarity">
    <text evidence="13">Belongs to the enoyl-CoA hydratase/isomerase family.</text>
</comment>
<protein>
    <recommendedName>
        <fullName evidence="4">enoyl-CoA hydratase</fullName>
        <ecNumber evidence="4">4.2.1.17</ecNumber>
    </recommendedName>
</protein>
<evidence type="ECO:0000313" key="16">
    <source>
        <dbReference type="EMBL" id="ATX80134.1"/>
    </source>
</evidence>
<dbReference type="SUPFAM" id="SSF48179">
    <property type="entry name" value="6-phosphogluconate dehydrogenase C-terminal domain-like"/>
    <property type="match status" value="2"/>
</dbReference>
<evidence type="ECO:0000256" key="10">
    <source>
        <dbReference type="ARBA" id="ARBA00023239"/>
    </source>
</evidence>
<dbReference type="Gene3D" id="3.90.226.10">
    <property type="entry name" value="2-enoyl-CoA Hydratase, Chain A, domain 1"/>
    <property type="match status" value="1"/>
</dbReference>
<dbReference type="Gene3D" id="3.40.50.720">
    <property type="entry name" value="NAD(P)-binding Rossmann-like Domain"/>
    <property type="match status" value="1"/>
</dbReference>
<evidence type="ECO:0000256" key="3">
    <source>
        <dbReference type="ARBA" id="ARBA00008750"/>
    </source>
</evidence>
<evidence type="ECO:0000256" key="7">
    <source>
        <dbReference type="ARBA" id="ARBA00023002"/>
    </source>
</evidence>
<dbReference type="EC" id="4.2.1.17" evidence="4"/>
<organism evidence="16 17">
    <name type="scientific">Mariprofundus aestuarium</name>
    <dbReference type="NCBI Taxonomy" id="1921086"/>
    <lineage>
        <taxon>Bacteria</taxon>
        <taxon>Pseudomonadati</taxon>
        <taxon>Pseudomonadota</taxon>
        <taxon>Candidatius Mariprofundia</taxon>
        <taxon>Mariprofundales</taxon>
        <taxon>Mariprofundaceae</taxon>
        <taxon>Mariprofundus</taxon>
    </lineage>
</organism>
<evidence type="ECO:0000313" key="17">
    <source>
        <dbReference type="Proteomes" id="UP000231701"/>
    </source>
</evidence>
<keyword evidence="7 16" id="KW-0560">Oxidoreductase</keyword>
<dbReference type="FunFam" id="3.40.50.720:FF:000009">
    <property type="entry name" value="Fatty oxidation complex, alpha subunit"/>
    <property type="match status" value="1"/>
</dbReference>
<dbReference type="KEGG" id="maes:Ga0123461_1721"/>
<dbReference type="GO" id="GO:0016509">
    <property type="term" value="F:long-chain (3S)-3-hydroxyacyl-CoA dehydrogenase (NAD+) activity"/>
    <property type="evidence" value="ECO:0007669"/>
    <property type="project" value="TreeGrafter"/>
</dbReference>
<reference evidence="16 17" key="1">
    <citation type="submission" date="2016-12" db="EMBL/GenBank/DDBJ databases">
        <title>Isolation and genomic insights into novel planktonic Zetaproteobacteria from stratified waters of the Chesapeake Bay.</title>
        <authorList>
            <person name="McAllister S.M."/>
            <person name="Kato S."/>
            <person name="Chan C.S."/>
            <person name="Chiu B.K."/>
            <person name="Field E.K."/>
        </authorList>
    </citation>
    <scope>NUCLEOTIDE SEQUENCE [LARGE SCALE GENOMIC DNA]</scope>
    <source>
        <strain evidence="16 17">CP-5</strain>
    </source>
</reference>
<dbReference type="InterPro" id="IPR008927">
    <property type="entry name" value="6-PGluconate_DH-like_C_sf"/>
</dbReference>
<keyword evidence="11" id="KW-0511">Multifunctional enzyme</keyword>
<comment type="similarity">
    <text evidence="2">In the central section; belongs to the 3-hydroxyacyl-CoA dehydrogenase family.</text>
</comment>
<evidence type="ECO:0000256" key="2">
    <source>
        <dbReference type="ARBA" id="ARBA00007005"/>
    </source>
</evidence>
<dbReference type="OrthoDB" id="5289808at2"/>
<keyword evidence="5" id="KW-0276">Fatty acid metabolism</keyword>
<dbReference type="InterPro" id="IPR029045">
    <property type="entry name" value="ClpP/crotonase-like_dom_sf"/>
</dbReference>
<sequence length="701" mass="76552">MEVVKLIQQKDEARLRFERTDKSVNVLDEFCIAQLEQHLDTLEKNPPKTLVLESSLKGCFIAGADLEIIAAVTDRAEATRLAERGQSLCRRIEVLPSVSIALVNGACMGGGLEVALACDYIVAVEGKKTQLALPEIKIGIHPGFGGCVRLPKRVGWMRAVEMILSGSAVDAKRAHRIGLAALNSQPEQLDEAVRYLAAKGKVKVRKFNPWWLKLWPAKELFFQQVEKRAYARLKHLDVESAYPAVPAAIALLKEIVDMSDGLALAREAESLGELAVTPTCKNLIRVFHLGESLRKQQAASRGRKAVAGFKKTAVYGAGVMGGGIAWVASKTMSVDLHEVAAEPLARGMKGIGRLAIRRGRIDQKRLSRIRPVLDASGLTDADVVIEAVVEDIKVKRKLWMAVGKEVPKQALLLSNTSSLSISEMQYRRANAGRIAGLHFFNPAPKMPLVEVIAGEKTSEETIDKTCALAASWGKYPVIVADRPGFLVNRCLMPFMVAALKLVEAGQKPEHVDGALKNFGMPMGAIELADRVGLDICHHVGAHLAEMLEIEHSERFSMPEWFARMVVDGLLGEKSGKGFFVYENGKQGGLNPALVTYLPAAKVVEHEGDADISINGSPMKNSDIIDACLIPMLIEALNCLAERVVDDPVHLDAAFIYGVGFPPFRGGLLRYFAARESSELKEKIEQQGYVVPVNLKVLDGFR</sequence>